<keyword evidence="3" id="KW-1185">Reference proteome</keyword>
<dbReference type="Proteomes" id="UP000292302">
    <property type="component" value="Unassembled WGS sequence"/>
</dbReference>
<feature type="domain" description="PoNi C-terminal" evidence="1">
    <location>
        <begin position="7"/>
        <end position="66"/>
    </location>
</feature>
<reference evidence="2 3" key="1">
    <citation type="submission" date="2018-06" db="EMBL/GenBank/DDBJ databases">
        <title>Three novel Pseudomonas species isolated from symptomatic oak.</title>
        <authorList>
            <person name="Bueno-Gonzalez V."/>
            <person name="Brady C."/>
        </authorList>
    </citation>
    <scope>NUCLEOTIDE SEQUENCE [LARGE SCALE GENOMIC DNA]</scope>
    <source>
        <strain evidence="2 3">P9A</strain>
    </source>
</reference>
<evidence type="ECO:0000313" key="3">
    <source>
        <dbReference type="Proteomes" id="UP000292302"/>
    </source>
</evidence>
<name>A0A4Q9QG48_9GAMM</name>
<evidence type="ECO:0000313" key="2">
    <source>
        <dbReference type="EMBL" id="TBU70990.1"/>
    </source>
</evidence>
<gene>
    <name evidence="2" type="ORF">DNK06_24980</name>
</gene>
<dbReference type="InterPro" id="IPR015025">
    <property type="entry name" value="PoNi_C"/>
</dbReference>
<accession>A0A4Q9QG48</accession>
<evidence type="ECO:0000259" key="1">
    <source>
        <dbReference type="Pfam" id="PF08929"/>
    </source>
</evidence>
<sequence length="70" mass="8154">MGCFRYKKFLDGWYKGNKNLAAWYDNHKGEDTGYVGYWCFEAALVVKLFGIDDSSFRTHAHYPAELVHNT</sequence>
<dbReference type="EMBL" id="QJUI01000049">
    <property type="protein sequence ID" value="TBU70990.1"/>
    <property type="molecule type" value="Genomic_DNA"/>
</dbReference>
<organism evidence="2 3">
    <name type="scientific">Phytopseudomonas daroniae</name>
    <dbReference type="NCBI Taxonomy" id="2487519"/>
    <lineage>
        <taxon>Bacteria</taxon>
        <taxon>Pseudomonadati</taxon>
        <taxon>Pseudomonadota</taxon>
        <taxon>Gammaproteobacteria</taxon>
        <taxon>Pseudomonadales</taxon>
        <taxon>Pseudomonadaceae</taxon>
        <taxon>Phytopseudomonas</taxon>
    </lineage>
</organism>
<dbReference type="SUPFAM" id="SSF140731">
    <property type="entry name" value="PA2201 C-terminal domain-like"/>
    <property type="match status" value="1"/>
</dbReference>
<protein>
    <recommendedName>
        <fullName evidence="1">PoNi C-terminal domain-containing protein</fullName>
    </recommendedName>
</protein>
<dbReference type="InterPro" id="IPR028983">
    <property type="entry name" value="PA2201-like_C"/>
</dbReference>
<dbReference type="OrthoDB" id="6058444at2"/>
<dbReference type="Pfam" id="PF08929">
    <property type="entry name" value="PoNi_C"/>
    <property type="match status" value="1"/>
</dbReference>
<dbReference type="Gene3D" id="1.10.3920.10">
    <property type="entry name" value="PA2201 C-terminal domain-like"/>
    <property type="match status" value="1"/>
</dbReference>
<proteinExistence type="predicted"/>
<dbReference type="RefSeq" id="WP_131182662.1">
    <property type="nucleotide sequence ID" value="NZ_QJUI01000049.1"/>
</dbReference>
<comment type="caution">
    <text evidence="2">The sequence shown here is derived from an EMBL/GenBank/DDBJ whole genome shotgun (WGS) entry which is preliminary data.</text>
</comment>
<dbReference type="AlphaFoldDB" id="A0A4Q9QG48"/>